<dbReference type="Proteomes" id="UP001321700">
    <property type="component" value="Unassembled WGS sequence"/>
</dbReference>
<name>A0ABU3KQ93_9BURK</name>
<accession>A0ABU3KQ93</accession>
<gene>
    <name evidence="2" type="ORF">RAE19_14910</name>
</gene>
<evidence type="ECO:0000313" key="2">
    <source>
        <dbReference type="EMBL" id="MDT7519985.1"/>
    </source>
</evidence>
<feature type="signal peptide" evidence="1">
    <location>
        <begin position="1"/>
        <end position="24"/>
    </location>
</feature>
<comment type="caution">
    <text evidence="2">The sequence shown here is derived from an EMBL/GenBank/DDBJ whole genome shotgun (WGS) entry which is preliminary data.</text>
</comment>
<dbReference type="RefSeq" id="WP_313875626.1">
    <property type="nucleotide sequence ID" value="NZ_JAVBIK010000001.1"/>
</dbReference>
<keyword evidence="3" id="KW-1185">Reference proteome</keyword>
<protein>
    <submittedName>
        <fullName evidence="2">Uncharacterized protein</fullName>
    </submittedName>
</protein>
<evidence type="ECO:0000313" key="3">
    <source>
        <dbReference type="Proteomes" id="UP001321700"/>
    </source>
</evidence>
<organism evidence="2 3">
    <name type="scientific">Rhodoferax potami</name>
    <dbReference type="NCBI Taxonomy" id="3068338"/>
    <lineage>
        <taxon>Bacteria</taxon>
        <taxon>Pseudomonadati</taxon>
        <taxon>Pseudomonadota</taxon>
        <taxon>Betaproteobacteria</taxon>
        <taxon>Burkholderiales</taxon>
        <taxon>Comamonadaceae</taxon>
        <taxon>Rhodoferax</taxon>
    </lineage>
</organism>
<feature type="chain" id="PRO_5045843479" evidence="1">
    <location>
        <begin position="25"/>
        <end position="177"/>
    </location>
</feature>
<dbReference type="EMBL" id="JAVBIK010000001">
    <property type="protein sequence ID" value="MDT7519985.1"/>
    <property type="molecule type" value="Genomic_DNA"/>
</dbReference>
<evidence type="ECO:0000256" key="1">
    <source>
        <dbReference type="SAM" id="SignalP"/>
    </source>
</evidence>
<sequence length="177" mass="18594">MFLRCALLAFWGLGLVTGTGMAWANPVVRDVAAKPPAGVSPGKMQSKAVPLTDEQMALVGGVTTGQLPCELAQRVSVRPHPAWPGHFDVQAGAHKFVMVPVATTTGAIRLEDAARGAVWLQLANKSMLMDQRKGRRLADACMSPAQEAVALAMQQNPAPHLLDPAVAPGSPELSATK</sequence>
<keyword evidence="1" id="KW-0732">Signal</keyword>
<reference evidence="2 3" key="1">
    <citation type="submission" date="2023-08" db="EMBL/GenBank/DDBJ databases">
        <title>Rhodoferax potami sp. nov. and Rhodoferax mekongensis sp. nov., isolated from the Mekong River in Thailand.</title>
        <authorList>
            <person name="Kitikhun S."/>
            <person name="Charoenyingcharoen P."/>
            <person name="Siriarchawattana P."/>
            <person name="Likhitrattanapisal S."/>
            <person name="Nilsakha T."/>
            <person name="Chanpet A."/>
            <person name="Rattanawaree P."/>
            <person name="Ingsriswang S."/>
        </authorList>
    </citation>
    <scope>NUCLEOTIDE SEQUENCE [LARGE SCALE GENOMIC DNA]</scope>
    <source>
        <strain evidence="2 3">TBRC 17660</strain>
    </source>
</reference>
<proteinExistence type="predicted"/>